<proteinExistence type="predicted"/>
<dbReference type="Pfam" id="PF24883">
    <property type="entry name" value="NPHP3_N"/>
    <property type="match status" value="1"/>
</dbReference>
<evidence type="ECO:0000259" key="2">
    <source>
        <dbReference type="PROSITE" id="PS50837"/>
    </source>
</evidence>
<dbReference type="InterPro" id="IPR054471">
    <property type="entry name" value="GPIID_WHD"/>
</dbReference>
<dbReference type="EMBL" id="JAZAVJ010000436">
    <property type="protein sequence ID" value="KAK7397774.1"/>
    <property type="molecule type" value="Genomic_DNA"/>
</dbReference>
<keyword evidence="4" id="KW-1185">Reference proteome</keyword>
<organism evidence="3 4">
    <name type="scientific">Neonectria punicea</name>
    <dbReference type="NCBI Taxonomy" id="979145"/>
    <lineage>
        <taxon>Eukaryota</taxon>
        <taxon>Fungi</taxon>
        <taxon>Dikarya</taxon>
        <taxon>Ascomycota</taxon>
        <taxon>Pezizomycotina</taxon>
        <taxon>Sordariomycetes</taxon>
        <taxon>Hypocreomycetidae</taxon>
        <taxon>Hypocreales</taxon>
        <taxon>Nectriaceae</taxon>
        <taxon>Neonectria</taxon>
    </lineage>
</organism>
<dbReference type="Gene3D" id="3.40.50.300">
    <property type="entry name" value="P-loop containing nucleotide triphosphate hydrolases"/>
    <property type="match status" value="1"/>
</dbReference>
<dbReference type="InterPro" id="IPR056884">
    <property type="entry name" value="NPHP3-like_N"/>
</dbReference>
<feature type="domain" description="NACHT" evidence="2">
    <location>
        <begin position="294"/>
        <end position="409"/>
    </location>
</feature>
<dbReference type="SUPFAM" id="SSF48403">
    <property type="entry name" value="Ankyrin repeat"/>
    <property type="match status" value="1"/>
</dbReference>
<dbReference type="Proteomes" id="UP001498476">
    <property type="component" value="Unassembled WGS sequence"/>
</dbReference>
<evidence type="ECO:0000313" key="4">
    <source>
        <dbReference type="Proteomes" id="UP001498476"/>
    </source>
</evidence>
<sequence>MSLALSVSARLKPDIRLAQAVSQFEADLSSDQKPAFRTLRSKACDRPPGPDDVMCLTAEIDRRAAQNGSRMRGVGPRLTNVLQAIQQIVGLGDIVVGGSQNMVACGVWSLVRTSLLLVTKHSAYLEKLSVLFMNAGRSAPRYQQMALLYPRSKSLQGDICEYLIVVVHICHEVLKLSKKSYVAQLLVTLSDENVKQHQIELETWAASIKEEVNFLIAQKFDDEARESSKFRAITNKVSETATHRKKVKERLRVLDACSTFDHQTPWKQARKIGNTSLFVEKAQYKDWRDGGGSRTLICNGKLGSGKSVLLANIVDDLNLYAEGQKFPVAYFFCRHDIPDSLRPRTVIGSLVRQLLSTVSNSTFVPLAVDWGSQETDVEQLLNYFHSAFKPSTRCYFVLDGLDECAESDRQLVLAHCNNLQQRLQLILCISFRLEADNRLRLSLDQFASPAVLTIPEDNPEIVAFIDAELQARISEDKLSIGDPNIILEIRDALLIGAQGMFLWVALQISSLCAERTDDKIRNALKDLPKDLSETFSRILARAATQDKAYQQLILELVAVAHRPLTAEELREALSVTPGNTEWDPTKLVNNIYSTLACCGGLITVDEEERTIRLVHHSVKQYLIGDFHDNGESSFDQEDANRRMGRIILTYLNYNVFDTQVSTVVVPDIYTGAAPKKIIESLDTSKRSRAMALKLLKSRLKPDATSQPNYNIGQTLADRSKRFKKKLENSEFAFYPYAKAYWLFHTMSISEEDGFSHNALLRLLEQQSSDIAPTPAPWDQADAHRPFRDMGSTRLSRRPLHYHPRQVSPKINWALQNSHLPLFRYELKKQGLIKTILCIFVNLEDLASSSTTPIWHKDMCTHLLPFAALHRSTSLTRHLLDRGASVSHRNYCAVASAISSDSLPVLKLLLANMEPEKIKSLLNSLDIDAVLEASRGENGHLLCFLVRMGADVNRYPGESSPLFHVLDRIDSVASFQKAAGKLVLAGARLDCPRVHLTLRGLLLKILPFQLQDLRNFFERVIHSLSKDNLNRLLFECSATPDDEFPTQQSSERILILANSALRAGADVDFYDESFRRNCLSMALHVSRQGGPESMVKLLMRSGASALTWISPAGRNILESCLLEKRTDLVRTLVDHGLMRTRVRQAIKELGLLHRSIKELDHGQIEFLCGFADADVNAQNPSDEDSETYGQTPLLTAITCNDTRTDPAPLILDLVFRGADLDLTAVLGTVLPLNAVLGNVISPKGYFHQDSPALLRIARYFVACGARVDDNSVQQVVGFLSVIFPIRDPDQEIMELEASPVPVSGPGDSRRKNLHQSNLEDSVVSLIEELLVEMMSKQSFSDVVKARVLSFLAQSLDANYKACESSVMFSNFPAYHSITVSPSHLFLGHIITIMSIVADQSIPSSISPPPAPHTSPGDGDLEKSITTMLSTYILCWDHDSYRSAKWRSLNVNVYPLLKHGGQFHEGLTRVLFSIPPEKCRPIIASGIATAIAEGDIESVRAGCRMLASIGIVLGLDPVTQVKKVWQKLNAPPEEGVYYELDSTPVRTPFIYVPVDQAPLEDFSELMATEFPSRPSAATEVFLPKRKRMSRWWRPDS</sequence>
<evidence type="ECO:0000313" key="3">
    <source>
        <dbReference type="EMBL" id="KAK7397774.1"/>
    </source>
</evidence>
<dbReference type="Gene3D" id="1.25.40.20">
    <property type="entry name" value="Ankyrin repeat-containing domain"/>
    <property type="match status" value="2"/>
</dbReference>
<dbReference type="PANTHER" id="PTHR10039:SF10">
    <property type="entry name" value="NACHT DOMAIN-CONTAINING PROTEIN"/>
    <property type="match status" value="1"/>
</dbReference>
<dbReference type="PANTHER" id="PTHR10039">
    <property type="entry name" value="AMELOGENIN"/>
    <property type="match status" value="1"/>
</dbReference>
<reference evidence="3 4" key="1">
    <citation type="journal article" date="2025" name="Microbiol. Resour. Announc.">
        <title>Draft genome sequences for Neonectria magnoliae and Neonectria punicea, canker pathogens of Liriodendron tulipifera and Acer saccharum in West Virginia.</title>
        <authorList>
            <person name="Petronek H.M."/>
            <person name="Kasson M.T."/>
            <person name="Metheny A.M."/>
            <person name="Stauder C.M."/>
            <person name="Lovett B."/>
            <person name="Lynch S.C."/>
            <person name="Garnas J.R."/>
            <person name="Kasson L.R."/>
            <person name="Stajich J.E."/>
        </authorList>
    </citation>
    <scope>NUCLEOTIDE SEQUENCE [LARGE SCALE GENOMIC DNA]</scope>
    <source>
        <strain evidence="3 4">NRRL 64653</strain>
    </source>
</reference>
<dbReference type="InterPro" id="IPR036770">
    <property type="entry name" value="Ankyrin_rpt-contain_sf"/>
</dbReference>
<dbReference type="Pfam" id="PF22939">
    <property type="entry name" value="WHD_GPIID"/>
    <property type="match status" value="1"/>
</dbReference>
<gene>
    <name evidence="3" type="ORF">QQX98_012854</name>
</gene>
<accession>A0ABR1GI26</accession>
<name>A0ABR1GI26_9HYPO</name>
<protein>
    <recommendedName>
        <fullName evidence="2">NACHT domain-containing protein</fullName>
    </recommendedName>
</protein>
<dbReference type="InterPro" id="IPR027417">
    <property type="entry name" value="P-loop_NTPase"/>
</dbReference>
<dbReference type="InterPro" id="IPR007111">
    <property type="entry name" value="NACHT_NTPase"/>
</dbReference>
<comment type="caution">
    <text evidence="3">The sequence shown here is derived from an EMBL/GenBank/DDBJ whole genome shotgun (WGS) entry which is preliminary data.</text>
</comment>
<dbReference type="PROSITE" id="PS50837">
    <property type="entry name" value="NACHT"/>
    <property type="match status" value="1"/>
</dbReference>
<keyword evidence="1" id="KW-0677">Repeat</keyword>
<evidence type="ECO:0000256" key="1">
    <source>
        <dbReference type="ARBA" id="ARBA00022737"/>
    </source>
</evidence>